<dbReference type="eggNOG" id="COG3685">
    <property type="taxonomic scope" value="Bacteria"/>
</dbReference>
<dbReference type="EMBL" id="ABVL01000001">
    <property type="protein sequence ID" value="EDY22331.1"/>
    <property type="molecule type" value="Genomic_DNA"/>
</dbReference>
<dbReference type="Proteomes" id="UP000005824">
    <property type="component" value="Unassembled WGS sequence"/>
</dbReference>
<reference evidence="1 2" key="1">
    <citation type="journal article" date="2011" name="J. Bacteriol.">
        <title>Genome sequence of Chthoniobacter flavus Ellin428, an aerobic heterotrophic soil bacterium.</title>
        <authorList>
            <person name="Kant R."/>
            <person name="van Passel M.W."/>
            <person name="Palva A."/>
            <person name="Lucas S."/>
            <person name="Lapidus A."/>
            <person name="Glavina Del Rio T."/>
            <person name="Dalin E."/>
            <person name="Tice H."/>
            <person name="Bruce D."/>
            <person name="Goodwin L."/>
            <person name="Pitluck S."/>
            <person name="Larimer F.W."/>
            <person name="Land M.L."/>
            <person name="Hauser L."/>
            <person name="Sangwan P."/>
            <person name="de Vos W.M."/>
            <person name="Janssen P.H."/>
            <person name="Smidt H."/>
        </authorList>
    </citation>
    <scope>NUCLEOTIDE SEQUENCE [LARGE SCALE GENOMIC DNA]</scope>
    <source>
        <strain evidence="1 2">Ellin428</strain>
    </source>
</reference>
<dbReference type="CDD" id="cd07909">
    <property type="entry name" value="YciF"/>
    <property type="match status" value="1"/>
</dbReference>
<dbReference type="PANTHER" id="PTHR30565">
    <property type="entry name" value="PROTEIN YCIF"/>
    <property type="match status" value="1"/>
</dbReference>
<proteinExistence type="predicted"/>
<comment type="caution">
    <text evidence="1">The sequence shown here is derived from an EMBL/GenBank/DDBJ whole genome shotgun (WGS) entry which is preliminary data.</text>
</comment>
<accession>B4CUU3</accession>
<dbReference type="PANTHER" id="PTHR30565:SF9">
    <property type="entry name" value="PROTEIN YCIF"/>
    <property type="match status" value="1"/>
</dbReference>
<evidence type="ECO:0000313" key="2">
    <source>
        <dbReference type="Proteomes" id="UP000005824"/>
    </source>
</evidence>
<dbReference type="RefSeq" id="WP_006977783.1">
    <property type="nucleotide sequence ID" value="NZ_ABVL01000001.1"/>
</dbReference>
<protein>
    <submittedName>
        <fullName evidence="1">Uncharacterized protein</fullName>
    </submittedName>
</protein>
<dbReference type="InterPro" id="IPR012347">
    <property type="entry name" value="Ferritin-like"/>
</dbReference>
<dbReference type="Pfam" id="PF05974">
    <property type="entry name" value="DUF892"/>
    <property type="match status" value="1"/>
</dbReference>
<dbReference type="InterPro" id="IPR010287">
    <property type="entry name" value="DUF892_YciF-like"/>
</dbReference>
<dbReference type="FunCoup" id="B4CUU3">
    <property type="interactions" value="2"/>
</dbReference>
<name>B4CUU3_9BACT</name>
<dbReference type="InterPro" id="IPR009078">
    <property type="entry name" value="Ferritin-like_SF"/>
</dbReference>
<sequence>MKFKSLEDLLHQELKDLYSAETQLLKALPLMARAAYHESLRTGFEEHLDQTRDHIERLQRAASLLGVKLPGHKCKAMSGLIEESQDFMHEQAGPSVRDAGLIAAAQRIEHYEIAGYGTARSLAELLGHDEVVRLLEETLEEEKDTDILLTEIAESGINIEAAAAAD</sequence>
<evidence type="ECO:0000313" key="1">
    <source>
        <dbReference type="EMBL" id="EDY22331.1"/>
    </source>
</evidence>
<dbReference type="AlphaFoldDB" id="B4CUU3"/>
<keyword evidence="2" id="KW-1185">Reference proteome</keyword>
<dbReference type="SUPFAM" id="SSF47240">
    <property type="entry name" value="Ferritin-like"/>
    <property type="match status" value="1"/>
</dbReference>
<gene>
    <name evidence="1" type="ORF">CfE428DRAFT_0456</name>
</gene>
<dbReference type="InParanoid" id="B4CUU3"/>
<dbReference type="InterPro" id="IPR047114">
    <property type="entry name" value="YciF"/>
</dbReference>
<dbReference type="Gene3D" id="1.20.1260.10">
    <property type="match status" value="1"/>
</dbReference>
<organism evidence="1 2">
    <name type="scientific">Chthoniobacter flavus Ellin428</name>
    <dbReference type="NCBI Taxonomy" id="497964"/>
    <lineage>
        <taxon>Bacteria</taxon>
        <taxon>Pseudomonadati</taxon>
        <taxon>Verrucomicrobiota</taxon>
        <taxon>Spartobacteria</taxon>
        <taxon>Chthoniobacterales</taxon>
        <taxon>Chthoniobacteraceae</taxon>
        <taxon>Chthoniobacter</taxon>
    </lineage>
</organism>